<sequence length="463" mass="52187">MLLRVPPAMNPATSPSSPSSSETSSPPLGPAQAPISRNRNNYPRRSHTKSRRGCRRCKLRKIKCDEVHPECGNCIKHNVPCDFNISQTAHMAGQPSKRAISRLSTSKTSGMYTQSPPSSTSSTSPSPLSLDPIILPTRSQTPDWSGSERLLELRLFHHYTLWNSRDRRMPIARELWTVVIPSLAFQNPCLMDGLLACTALHLRLKCPQDGALVQASHKYMARAIRLYLDTLHGNIDAQNFDALYLTAILIAFHTFISRRFSPESAKADTIPLQWFQPFQGVQALTKTRPDAADKSKMAQILPGWRIPLRACGHQRIDCTFNFLLQGLNGDEVDYTVYEFAASNMCNVFTCRQPRFFFHFLGEAPTRLVELLKLQDPRTLVIVGAFFAMMKPIENQLWWLEGAADREIAEIQSVLPPTWLPMLEQAKAIIWGYVDLCKTQGVHIHVGLGREDVLPLRSRFSEEP</sequence>
<name>A0A8E2JNE2_9PEZI</name>
<dbReference type="CDD" id="cd00067">
    <property type="entry name" value="GAL4"/>
    <property type="match status" value="1"/>
</dbReference>
<organism evidence="4 5">
    <name type="scientific">Glonium stellatum</name>
    <dbReference type="NCBI Taxonomy" id="574774"/>
    <lineage>
        <taxon>Eukaryota</taxon>
        <taxon>Fungi</taxon>
        <taxon>Dikarya</taxon>
        <taxon>Ascomycota</taxon>
        <taxon>Pezizomycotina</taxon>
        <taxon>Dothideomycetes</taxon>
        <taxon>Pleosporomycetidae</taxon>
        <taxon>Gloniales</taxon>
        <taxon>Gloniaceae</taxon>
        <taxon>Glonium</taxon>
    </lineage>
</organism>
<evidence type="ECO:0000259" key="3">
    <source>
        <dbReference type="PROSITE" id="PS50048"/>
    </source>
</evidence>
<evidence type="ECO:0000256" key="1">
    <source>
        <dbReference type="ARBA" id="ARBA00023242"/>
    </source>
</evidence>
<dbReference type="PANTHER" id="PTHR47657:SF14">
    <property type="entry name" value="ZN(2)-C6 FUNGAL-TYPE DOMAIN-CONTAINING PROTEIN"/>
    <property type="match status" value="1"/>
</dbReference>
<feature type="compositionally biased region" description="Polar residues" evidence="2">
    <location>
        <begin position="102"/>
        <end position="114"/>
    </location>
</feature>
<keyword evidence="1" id="KW-0539">Nucleus</keyword>
<dbReference type="InterPro" id="IPR001138">
    <property type="entry name" value="Zn2Cys6_DnaBD"/>
</dbReference>
<dbReference type="OrthoDB" id="416217at2759"/>
<reference evidence="4 5" key="1">
    <citation type="journal article" date="2016" name="Nat. Commun.">
        <title>Ectomycorrhizal ecology is imprinted in the genome of the dominant symbiotic fungus Cenococcum geophilum.</title>
        <authorList>
            <consortium name="DOE Joint Genome Institute"/>
            <person name="Peter M."/>
            <person name="Kohler A."/>
            <person name="Ohm R.A."/>
            <person name="Kuo A."/>
            <person name="Krutzmann J."/>
            <person name="Morin E."/>
            <person name="Arend M."/>
            <person name="Barry K.W."/>
            <person name="Binder M."/>
            <person name="Choi C."/>
            <person name="Clum A."/>
            <person name="Copeland A."/>
            <person name="Grisel N."/>
            <person name="Haridas S."/>
            <person name="Kipfer T."/>
            <person name="LaButti K."/>
            <person name="Lindquist E."/>
            <person name="Lipzen A."/>
            <person name="Maire R."/>
            <person name="Meier B."/>
            <person name="Mihaltcheva S."/>
            <person name="Molinier V."/>
            <person name="Murat C."/>
            <person name="Poggeler S."/>
            <person name="Quandt C.A."/>
            <person name="Sperisen C."/>
            <person name="Tritt A."/>
            <person name="Tisserant E."/>
            <person name="Crous P.W."/>
            <person name="Henrissat B."/>
            <person name="Nehls U."/>
            <person name="Egli S."/>
            <person name="Spatafora J.W."/>
            <person name="Grigoriev I.V."/>
            <person name="Martin F.M."/>
        </authorList>
    </citation>
    <scope>NUCLEOTIDE SEQUENCE [LARGE SCALE GENOMIC DNA]</scope>
    <source>
        <strain evidence="4 5">CBS 207.34</strain>
    </source>
</reference>
<dbReference type="SUPFAM" id="SSF57701">
    <property type="entry name" value="Zn2/Cys6 DNA-binding domain"/>
    <property type="match status" value="1"/>
</dbReference>
<dbReference type="SMART" id="SM00066">
    <property type="entry name" value="GAL4"/>
    <property type="match status" value="1"/>
</dbReference>
<accession>A0A8E2JNE2</accession>
<dbReference type="PROSITE" id="PS00463">
    <property type="entry name" value="ZN2_CY6_FUNGAL_1"/>
    <property type="match status" value="1"/>
</dbReference>
<dbReference type="GO" id="GO:0008270">
    <property type="term" value="F:zinc ion binding"/>
    <property type="evidence" value="ECO:0007669"/>
    <property type="project" value="InterPro"/>
</dbReference>
<dbReference type="GO" id="GO:0000981">
    <property type="term" value="F:DNA-binding transcription factor activity, RNA polymerase II-specific"/>
    <property type="evidence" value="ECO:0007669"/>
    <property type="project" value="InterPro"/>
</dbReference>
<dbReference type="Pfam" id="PF00172">
    <property type="entry name" value="Zn_clus"/>
    <property type="match status" value="1"/>
</dbReference>
<dbReference type="Proteomes" id="UP000250140">
    <property type="component" value="Unassembled WGS sequence"/>
</dbReference>
<dbReference type="Gene3D" id="4.10.240.10">
    <property type="entry name" value="Zn(2)-C6 fungal-type DNA-binding domain"/>
    <property type="match status" value="1"/>
</dbReference>
<dbReference type="InterPro" id="IPR036864">
    <property type="entry name" value="Zn2-C6_fun-type_DNA-bd_sf"/>
</dbReference>
<keyword evidence="5" id="KW-1185">Reference proteome</keyword>
<evidence type="ECO:0000313" key="4">
    <source>
        <dbReference type="EMBL" id="OCL03124.1"/>
    </source>
</evidence>
<dbReference type="InterPro" id="IPR052400">
    <property type="entry name" value="Zn2-C6_fungal_TF"/>
</dbReference>
<proteinExistence type="predicted"/>
<evidence type="ECO:0000313" key="5">
    <source>
        <dbReference type="Proteomes" id="UP000250140"/>
    </source>
</evidence>
<protein>
    <recommendedName>
        <fullName evidence="3">Zn(2)-C6 fungal-type domain-containing protein</fullName>
    </recommendedName>
</protein>
<dbReference type="PROSITE" id="PS50048">
    <property type="entry name" value="ZN2_CY6_FUNGAL_2"/>
    <property type="match status" value="1"/>
</dbReference>
<feature type="compositionally biased region" description="Low complexity" evidence="2">
    <location>
        <begin position="1"/>
        <end position="26"/>
    </location>
</feature>
<dbReference type="AlphaFoldDB" id="A0A8E2JNE2"/>
<feature type="compositionally biased region" description="Basic residues" evidence="2">
    <location>
        <begin position="42"/>
        <end position="53"/>
    </location>
</feature>
<gene>
    <name evidence="4" type="ORF">AOQ84DRAFT_348234</name>
</gene>
<feature type="domain" description="Zn(2)-C6 fungal-type" evidence="3">
    <location>
        <begin position="53"/>
        <end position="83"/>
    </location>
</feature>
<dbReference type="EMBL" id="KV750804">
    <property type="protein sequence ID" value="OCL03124.1"/>
    <property type="molecule type" value="Genomic_DNA"/>
</dbReference>
<dbReference type="PANTHER" id="PTHR47657">
    <property type="entry name" value="STEROL REGULATORY ELEMENT-BINDING PROTEIN ECM22"/>
    <property type="match status" value="1"/>
</dbReference>
<feature type="compositionally biased region" description="Low complexity" evidence="2">
    <location>
        <begin position="115"/>
        <end position="131"/>
    </location>
</feature>
<feature type="region of interest" description="Disordered" evidence="2">
    <location>
        <begin position="91"/>
        <end position="131"/>
    </location>
</feature>
<evidence type="ECO:0000256" key="2">
    <source>
        <dbReference type="SAM" id="MobiDB-lite"/>
    </source>
</evidence>
<feature type="region of interest" description="Disordered" evidence="2">
    <location>
        <begin position="1"/>
        <end position="53"/>
    </location>
</feature>